<evidence type="ECO:0000313" key="1">
    <source>
        <dbReference type="EMBL" id="SMO99631.1"/>
    </source>
</evidence>
<sequence>MYRIIYYTSTGEYCIFDSADYEQIISIHLDLRRDGNQVVCIVNYTLKAVIYKSPDFDSRSDDIDDLIFNCIYN</sequence>
<dbReference type="Proteomes" id="UP000320300">
    <property type="component" value="Unassembled WGS sequence"/>
</dbReference>
<proteinExistence type="predicted"/>
<reference evidence="1 2" key="1">
    <citation type="submission" date="2017-05" db="EMBL/GenBank/DDBJ databases">
        <authorList>
            <person name="Varghese N."/>
            <person name="Submissions S."/>
        </authorList>
    </citation>
    <scope>NUCLEOTIDE SEQUENCE [LARGE SCALE GENOMIC DNA]</scope>
    <source>
        <strain evidence="1 2">DSM 19036</strain>
    </source>
</reference>
<evidence type="ECO:0000313" key="2">
    <source>
        <dbReference type="Proteomes" id="UP000320300"/>
    </source>
</evidence>
<dbReference type="EMBL" id="FXTN01000024">
    <property type="protein sequence ID" value="SMO99631.1"/>
    <property type="molecule type" value="Genomic_DNA"/>
</dbReference>
<keyword evidence="2" id="KW-1185">Reference proteome</keyword>
<accession>A0A521FVM4</accession>
<protein>
    <submittedName>
        <fullName evidence="1">Uncharacterized protein</fullName>
    </submittedName>
</protein>
<dbReference type="AlphaFoldDB" id="A0A521FVM4"/>
<gene>
    <name evidence="1" type="ORF">SAMN06265348_12422</name>
</gene>
<name>A0A521FVM4_9SPHI</name>
<organism evidence="1 2">
    <name type="scientific">Pedobacter westerhofensis</name>
    <dbReference type="NCBI Taxonomy" id="425512"/>
    <lineage>
        <taxon>Bacteria</taxon>
        <taxon>Pseudomonadati</taxon>
        <taxon>Bacteroidota</taxon>
        <taxon>Sphingobacteriia</taxon>
        <taxon>Sphingobacteriales</taxon>
        <taxon>Sphingobacteriaceae</taxon>
        <taxon>Pedobacter</taxon>
    </lineage>
</organism>